<dbReference type="AlphaFoldDB" id="F4PTL4"/>
<keyword evidence="2" id="KW-1185">Reference proteome</keyword>
<dbReference type="GeneID" id="14873781"/>
<protein>
    <submittedName>
        <fullName evidence="1">Uncharacterized protein</fullName>
    </submittedName>
</protein>
<gene>
    <name evidence="1" type="ORF">DFA_00761</name>
</gene>
<sequence length="667" mass="77451">MINHSLNITRRALTIANNSSSLSIRSIISSSSTPLLTSQTTSIVSQYSSSNNNNYSNNNNSYYQRNTKQVFSKVEQQQQAIQSDIQATKDVIFDKKSFLQAITRKPRIYFGCESTWLTHFINTDNVEMIMWMLIRYIPYTSYDIKVEKYRFSWMNLSTFELLYQYIATKKNVGFIKKLFSSMVDTRLLQRLQEHIALNLLANHAKDHPIEQLYRPFCYSFDPTSRGYWTYFREIRKLPQPTLETLPTNLLTRFDGYVIPESRECFLLEKEITMPDGKPQVVMGILESYFKLGTLPSRNLFLRAISFLDNQADRATYYRFLVETVPKIYKPFFVSYATLGLIFQKNYQIGLHWMEMVAPTFSNYNIVLFGLTNNSEFDILLEIMETSALNKSYPPSHNLLALISESVLAHNLYHHIPKLLSIFDLSDDLPVNTKSIYFDLLLKQKLASQMIELTEKDRQLLLPITKNGIGSKHTIVNGMALFLAQFKATTGDIDQDLNHFIQFFGFDNEMIVAEIPIPQWLDIIQDLTSSPKTTHIVNPFIKSTLITNIHLATKQSFNLEFSSLCLNAFGEDSQQRTMYFKTLVRTHRSIIISPEDKELLEQDNPQDIHKIRSYIASTPVFNVHPKPKLELCKPILHPSLLESIEEKQEFLLNLKSFFFKKINRNRNK</sequence>
<proteinExistence type="predicted"/>
<evidence type="ECO:0000313" key="2">
    <source>
        <dbReference type="Proteomes" id="UP000007797"/>
    </source>
</evidence>
<dbReference type="Proteomes" id="UP000007797">
    <property type="component" value="Unassembled WGS sequence"/>
</dbReference>
<accession>F4PTL4</accession>
<dbReference type="EMBL" id="GL883010">
    <property type="protein sequence ID" value="EGG20896.1"/>
    <property type="molecule type" value="Genomic_DNA"/>
</dbReference>
<evidence type="ECO:0000313" key="1">
    <source>
        <dbReference type="EMBL" id="EGG20896.1"/>
    </source>
</evidence>
<dbReference type="KEGG" id="dfa:DFA_00761"/>
<name>F4PTL4_CACFS</name>
<organism evidence="1 2">
    <name type="scientific">Cavenderia fasciculata</name>
    <name type="common">Slime mold</name>
    <name type="synonym">Dictyostelium fasciculatum</name>
    <dbReference type="NCBI Taxonomy" id="261658"/>
    <lineage>
        <taxon>Eukaryota</taxon>
        <taxon>Amoebozoa</taxon>
        <taxon>Evosea</taxon>
        <taxon>Eumycetozoa</taxon>
        <taxon>Dictyostelia</taxon>
        <taxon>Acytosteliales</taxon>
        <taxon>Cavenderiaceae</taxon>
        <taxon>Cavenderia</taxon>
    </lineage>
</organism>
<reference evidence="2" key="1">
    <citation type="journal article" date="2011" name="Genome Res.">
        <title>Phylogeny-wide analysis of social amoeba genomes highlights ancient origins for complex intercellular communication.</title>
        <authorList>
            <person name="Heidel A.J."/>
            <person name="Lawal H.M."/>
            <person name="Felder M."/>
            <person name="Schilde C."/>
            <person name="Helps N.R."/>
            <person name="Tunggal B."/>
            <person name="Rivero F."/>
            <person name="John U."/>
            <person name="Schleicher M."/>
            <person name="Eichinger L."/>
            <person name="Platzer M."/>
            <person name="Noegel A.A."/>
            <person name="Schaap P."/>
            <person name="Gloeckner G."/>
        </authorList>
    </citation>
    <scope>NUCLEOTIDE SEQUENCE [LARGE SCALE GENOMIC DNA]</scope>
    <source>
        <strain evidence="2">SH3</strain>
    </source>
</reference>
<dbReference type="RefSeq" id="XP_004358746.1">
    <property type="nucleotide sequence ID" value="XM_004358689.1"/>
</dbReference>